<feature type="binding site" evidence="9">
    <location>
        <position position="169"/>
    </location>
    <ligand>
        <name>(2R)-2-phosphoglycerate</name>
        <dbReference type="ChEBI" id="CHEBI:58289"/>
    </ligand>
</feature>
<evidence type="ECO:0000256" key="12">
    <source>
        <dbReference type="PIRSR" id="PIRSR001400-3"/>
    </source>
</evidence>
<evidence type="ECO:0000256" key="1">
    <source>
        <dbReference type="ARBA" id="ARBA00005031"/>
    </source>
</evidence>
<dbReference type="GO" id="GO:0005576">
    <property type="term" value="C:extracellular region"/>
    <property type="evidence" value="ECO:0007669"/>
    <property type="project" value="UniProtKB-SubCell"/>
</dbReference>
<comment type="pathway">
    <text evidence="1 9">Carbohydrate degradation; glycolysis; pyruvate from D-glyceraldehyde 3-phosphate: step 4/5.</text>
</comment>
<dbReference type="Proteomes" id="UP000231453">
    <property type="component" value="Unassembled WGS sequence"/>
</dbReference>
<dbReference type="PROSITE" id="PS00164">
    <property type="entry name" value="ENOLASE"/>
    <property type="match status" value="1"/>
</dbReference>
<feature type="binding site" evidence="9 12">
    <location>
        <position position="247"/>
    </location>
    <ligand>
        <name>Mg(2+)</name>
        <dbReference type="ChEBI" id="CHEBI:18420"/>
    </ligand>
</feature>
<dbReference type="AlphaFoldDB" id="A0A2M7VC37"/>
<feature type="binding site" evidence="9 12">
    <location>
        <position position="317"/>
    </location>
    <ligand>
        <name>Mg(2+)</name>
        <dbReference type="ChEBI" id="CHEBI:18420"/>
    </ligand>
</feature>
<dbReference type="Pfam" id="PF03952">
    <property type="entry name" value="Enolase_N"/>
    <property type="match status" value="1"/>
</dbReference>
<dbReference type="FunFam" id="3.30.390.10:FF:000001">
    <property type="entry name" value="Enolase"/>
    <property type="match status" value="1"/>
</dbReference>
<evidence type="ECO:0000256" key="10">
    <source>
        <dbReference type="PIRSR" id="PIRSR001400-1"/>
    </source>
</evidence>
<evidence type="ECO:0000259" key="13">
    <source>
        <dbReference type="SMART" id="SM01192"/>
    </source>
</evidence>
<dbReference type="EC" id="4.2.1.11" evidence="3 9"/>
<dbReference type="SFLD" id="SFLDG00178">
    <property type="entry name" value="enolase"/>
    <property type="match status" value="1"/>
</dbReference>
<comment type="cofactor">
    <cofactor evidence="9">
        <name>Mg(2+)</name>
        <dbReference type="ChEBI" id="CHEBI:18420"/>
    </cofactor>
    <text evidence="9">Binds a second Mg(2+) ion via substrate during catalysis.</text>
</comment>
<dbReference type="PIRSF" id="PIRSF001400">
    <property type="entry name" value="Enolase"/>
    <property type="match status" value="1"/>
</dbReference>
<dbReference type="SFLD" id="SFLDS00001">
    <property type="entry name" value="Enolase"/>
    <property type="match status" value="1"/>
</dbReference>
<dbReference type="Pfam" id="PF00113">
    <property type="entry name" value="Enolase_C"/>
    <property type="match status" value="1"/>
</dbReference>
<evidence type="ECO:0000256" key="7">
    <source>
        <dbReference type="ARBA" id="ARBA00023152"/>
    </source>
</evidence>
<dbReference type="Gene3D" id="3.20.20.120">
    <property type="entry name" value="Enolase-like C-terminal domain"/>
    <property type="match status" value="1"/>
</dbReference>
<feature type="binding site" evidence="11">
    <location>
        <position position="290"/>
    </location>
    <ligand>
        <name>substrate</name>
    </ligand>
</feature>
<dbReference type="InterPro" id="IPR020810">
    <property type="entry name" value="Enolase_C"/>
</dbReference>
<dbReference type="PANTHER" id="PTHR11902:SF1">
    <property type="entry name" value="ENOLASE"/>
    <property type="match status" value="1"/>
</dbReference>
<dbReference type="EMBL" id="PFPL01000006">
    <property type="protein sequence ID" value="PIZ96856.1"/>
    <property type="molecule type" value="Genomic_DNA"/>
</dbReference>
<organism evidence="15 16">
    <name type="scientific">Candidatus Magasanikbacteria bacterium CG_4_10_14_0_2_um_filter_33_14</name>
    <dbReference type="NCBI Taxonomy" id="1974636"/>
    <lineage>
        <taxon>Bacteria</taxon>
        <taxon>Candidatus Magasanikiibacteriota</taxon>
    </lineage>
</organism>
<feature type="active site" description="Proton acceptor" evidence="9 10">
    <location>
        <position position="342"/>
    </location>
</feature>
<name>A0A2M7VC37_9BACT</name>
<dbReference type="PANTHER" id="PTHR11902">
    <property type="entry name" value="ENOLASE"/>
    <property type="match status" value="1"/>
</dbReference>
<feature type="binding site" evidence="9">
    <location>
        <position position="342"/>
    </location>
    <ligand>
        <name>(2R)-2-phosphoglycerate</name>
        <dbReference type="ChEBI" id="CHEBI:58289"/>
    </ligand>
</feature>
<dbReference type="InterPro" id="IPR020811">
    <property type="entry name" value="Enolase_N"/>
</dbReference>
<keyword evidence="9 12" id="KW-0479">Metal-binding</keyword>
<feature type="binding site" evidence="11">
    <location>
        <position position="317"/>
    </location>
    <ligand>
        <name>substrate</name>
    </ligand>
</feature>
<dbReference type="HAMAP" id="MF_00318">
    <property type="entry name" value="Enolase"/>
    <property type="match status" value="1"/>
</dbReference>
<dbReference type="Gene3D" id="3.30.390.10">
    <property type="entry name" value="Enolase-like, N-terminal domain"/>
    <property type="match status" value="1"/>
</dbReference>
<accession>A0A2M7VC37</accession>
<feature type="binding site" evidence="9">
    <location>
        <position position="372"/>
    </location>
    <ligand>
        <name>(2R)-2-phosphoglycerate</name>
        <dbReference type="ChEBI" id="CHEBI:58289"/>
    </ligand>
</feature>
<keyword evidence="5 9" id="KW-0964">Secreted</keyword>
<dbReference type="InterPro" id="IPR020809">
    <property type="entry name" value="Enolase_CS"/>
</dbReference>
<dbReference type="SFLD" id="SFLDF00002">
    <property type="entry name" value="enolase"/>
    <property type="match status" value="1"/>
</dbReference>
<evidence type="ECO:0000256" key="2">
    <source>
        <dbReference type="ARBA" id="ARBA00009604"/>
    </source>
</evidence>
<dbReference type="SMART" id="SM01193">
    <property type="entry name" value="Enolase_N"/>
    <property type="match status" value="1"/>
</dbReference>
<evidence type="ECO:0000256" key="5">
    <source>
        <dbReference type="ARBA" id="ARBA00022525"/>
    </source>
</evidence>
<dbReference type="InterPro" id="IPR029017">
    <property type="entry name" value="Enolase-like_N"/>
</dbReference>
<protein>
    <recommendedName>
        <fullName evidence="4 9">Enolase</fullName>
        <ecNumber evidence="3 9">4.2.1.11</ecNumber>
    </recommendedName>
    <alternativeName>
        <fullName evidence="9">2-phospho-D-glycerate hydro-lyase</fullName>
    </alternativeName>
    <alternativeName>
        <fullName evidence="9">2-phosphoglycerate dehydratase</fullName>
    </alternativeName>
</protein>
<sequence length="418" mass="46122">MKNTEIKKIVSREILDSRGNPTLETKVYLVGGAVGKAAVPSGASTGTHEALELRDNAKRFGGKGVLKAVKNVNTLIANSLIGQDASKQREIDERMIELDGTDNKKKLGANAILSVSLACARAAAKAEKKPLYKYIRSTFSLPEKNWRMPIATMNILNGGRHADNNLSCQEFMIIPIHKKFSERVRMGSQIFHSLKAILNDKGYATSVGDEGGFAPDLLNNERAIQLILKAIQVSGFEPGKNVFLGFDIAASEFYRKGKYYFTSPSQASTADKMLRILETWVRKYPILSIEDPLAEDDWENWAILTKKLGKKVTIVGDDLFVTNVNRIQKGIDEGVANAVLIKLNQIGSLSETIDAIYLAKKNGYKVSVSHRSGETADTFIADLAVAVNSEFIKTGSMSRSERVEKYNRLMEIESEVVK</sequence>
<evidence type="ECO:0000313" key="16">
    <source>
        <dbReference type="Proteomes" id="UP000231453"/>
    </source>
</evidence>
<comment type="caution">
    <text evidence="15">The sequence shown here is derived from an EMBL/GenBank/DDBJ whole genome shotgun (WGS) entry which is preliminary data.</text>
</comment>
<keyword evidence="8 9" id="KW-0456">Lyase</keyword>
<reference evidence="16" key="1">
    <citation type="submission" date="2017-09" db="EMBL/GenBank/DDBJ databases">
        <title>Depth-based differentiation of microbial function through sediment-hosted aquifers and enrichment of novel symbionts in the deep terrestrial subsurface.</title>
        <authorList>
            <person name="Probst A.J."/>
            <person name="Ladd B."/>
            <person name="Jarett J.K."/>
            <person name="Geller-Mcgrath D.E."/>
            <person name="Sieber C.M.K."/>
            <person name="Emerson J.B."/>
            <person name="Anantharaman K."/>
            <person name="Thomas B.C."/>
            <person name="Malmstrom R."/>
            <person name="Stieglmeier M."/>
            <person name="Klingl A."/>
            <person name="Woyke T."/>
            <person name="Ryan C.M."/>
            <person name="Banfield J.F."/>
        </authorList>
    </citation>
    <scope>NUCLEOTIDE SEQUENCE [LARGE SCALE GENOMIC DNA]</scope>
</reference>
<dbReference type="UniPathway" id="UPA00109">
    <property type="reaction ID" value="UER00187"/>
</dbReference>
<feature type="binding site" evidence="11">
    <location>
        <position position="393"/>
    </location>
    <ligand>
        <name>substrate</name>
    </ligand>
</feature>
<proteinExistence type="inferred from homology"/>
<keyword evidence="9" id="KW-0963">Cytoplasm</keyword>
<keyword evidence="15" id="KW-0670">Pyruvate</keyword>
<keyword evidence="7 9" id="KW-0324">Glycolysis</keyword>
<feature type="binding site" evidence="11">
    <location>
        <begin position="369"/>
        <end position="372"/>
    </location>
    <ligand>
        <name>substrate</name>
    </ligand>
</feature>
<comment type="similarity">
    <text evidence="2 9">Belongs to the enolase family.</text>
</comment>
<feature type="binding site" evidence="9">
    <location>
        <position position="393"/>
    </location>
    <ligand>
        <name>(2R)-2-phosphoglycerate</name>
        <dbReference type="ChEBI" id="CHEBI:58289"/>
    </ligand>
</feature>
<comment type="cofactor">
    <cofactor evidence="12">
        <name>Mg(2+)</name>
        <dbReference type="ChEBI" id="CHEBI:18420"/>
    </cofactor>
    <text evidence="12">Mg(2+) is required for catalysis and for stabilizing the dimer.</text>
</comment>
<dbReference type="GO" id="GO:0004634">
    <property type="term" value="F:phosphopyruvate hydratase activity"/>
    <property type="evidence" value="ECO:0007669"/>
    <property type="project" value="UniProtKB-UniRule"/>
</dbReference>
<dbReference type="SMART" id="SM01192">
    <property type="entry name" value="Enolase_C"/>
    <property type="match status" value="1"/>
</dbReference>
<dbReference type="CDD" id="cd03313">
    <property type="entry name" value="enolase"/>
    <property type="match status" value="1"/>
</dbReference>
<evidence type="ECO:0000256" key="6">
    <source>
        <dbReference type="ARBA" id="ARBA00022842"/>
    </source>
</evidence>
<feature type="binding site" evidence="11">
    <location>
        <position position="161"/>
    </location>
    <ligand>
        <name>substrate</name>
    </ligand>
</feature>
<feature type="binding site" evidence="11">
    <location>
        <position position="170"/>
    </location>
    <ligand>
        <name>substrate</name>
    </ligand>
</feature>
<comment type="function">
    <text evidence="9">Catalyzes the reversible conversion of 2-phosphoglycerate (2-PG) into phosphoenolpyruvate (PEP). It is essential for the degradation of carbohydrates via glycolysis.</text>
</comment>
<dbReference type="GO" id="GO:0000287">
    <property type="term" value="F:magnesium ion binding"/>
    <property type="evidence" value="ECO:0007669"/>
    <property type="project" value="UniProtKB-UniRule"/>
</dbReference>
<feature type="domain" description="Enolase N-terminal" evidence="14">
    <location>
        <begin position="6"/>
        <end position="135"/>
    </location>
</feature>
<evidence type="ECO:0000256" key="9">
    <source>
        <dbReference type="HAMAP-Rule" id="MF_00318"/>
    </source>
</evidence>
<evidence type="ECO:0000313" key="15">
    <source>
        <dbReference type="EMBL" id="PIZ96856.1"/>
    </source>
</evidence>
<gene>
    <name evidence="9" type="primary">eno</name>
    <name evidence="15" type="ORF">COX80_00450</name>
</gene>
<evidence type="ECO:0000256" key="3">
    <source>
        <dbReference type="ARBA" id="ARBA00012058"/>
    </source>
</evidence>
<evidence type="ECO:0000256" key="4">
    <source>
        <dbReference type="ARBA" id="ARBA00017068"/>
    </source>
</evidence>
<evidence type="ECO:0000259" key="14">
    <source>
        <dbReference type="SMART" id="SM01193"/>
    </source>
</evidence>
<dbReference type="GO" id="GO:0009986">
    <property type="term" value="C:cell surface"/>
    <property type="evidence" value="ECO:0007669"/>
    <property type="project" value="UniProtKB-SubCell"/>
</dbReference>
<evidence type="ECO:0000256" key="11">
    <source>
        <dbReference type="PIRSR" id="PIRSR001400-2"/>
    </source>
</evidence>
<dbReference type="PRINTS" id="PR00148">
    <property type="entry name" value="ENOLASE"/>
</dbReference>
<feature type="active site" description="Proton donor" evidence="9 10">
    <location>
        <position position="210"/>
    </location>
</feature>
<comment type="catalytic activity">
    <reaction evidence="9">
        <text>(2R)-2-phosphoglycerate = phosphoenolpyruvate + H2O</text>
        <dbReference type="Rhea" id="RHEA:10164"/>
        <dbReference type="ChEBI" id="CHEBI:15377"/>
        <dbReference type="ChEBI" id="CHEBI:58289"/>
        <dbReference type="ChEBI" id="CHEBI:58702"/>
        <dbReference type="EC" id="4.2.1.11"/>
    </reaction>
</comment>
<feature type="domain" description="Enolase C-terminal TIM barrel" evidence="13">
    <location>
        <begin position="145"/>
        <end position="418"/>
    </location>
</feature>
<dbReference type="GO" id="GO:0006096">
    <property type="term" value="P:glycolytic process"/>
    <property type="evidence" value="ECO:0007669"/>
    <property type="project" value="UniProtKB-UniRule"/>
</dbReference>
<dbReference type="InterPro" id="IPR036849">
    <property type="entry name" value="Enolase-like_C_sf"/>
</dbReference>
<keyword evidence="6 9" id="KW-0460">Magnesium</keyword>
<feature type="binding site" evidence="9">
    <location>
        <position position="371"/>
    </location>
    <ligand>
        <name>(2R)-2-phosphoglycerate</name>
        <dbReference type="ChEBI" id="CHEBI:58289"/>
    </ligand>
</feature>
<dbReference type="InterPro" id="IPR000941">
    <property type="entry name" value="Enolase"/>
</dbReference>
<comment type="subcellular location">
    <subcellularLocation>
        <location evidence="9">Cytoplasm</location>
    </subcellularLocation>
    <subcellularLocation>
        <location evidence="9">Secreted</location>
    </subcellularLocation>
    <subcellularLocation>
        <location evidence="9">Cell surface</location>
    </subcellularLocation>
    <text evidence="9">Fractions of enolase are present in both the cytoplasm and on the cell surface.</text>
</comment>
<evidence type="ECO:0000256" key="8">
    <source>
        <dbReference type="ARBA" id="ARBA00023239"/>
    </source>
</evidence>
<feature type="binding site" evidence="9 12">
    <location>
        <position position="290"/>
    </location>
    <ligand>
        <name>Mg(2+)</name>
        <dbReference type="ChEBI" id="CHEBI:18420"/>
    </ligand>
</feature>
<dbReference type="GO" id="GO:0000015">
    <property type="term" value="C:phosphopyruvate hydratase complex"/>
    <property type="evidence" value="ECO:0007669"/>
    <property type="project" value="InterPro"/>
</dbReference>
<dbReference type="NCBIfam" id="TIGR01060">
    <property type="entry name" value="eno"/>
    <property type="match status" value="1"/>
</dbReference>
<dbReference type="SUPFAM" id="SSF51604">
    <property type="entry name" value="Enolase C-terminal domain-like"/>
    <property type="match status" value="1"/>
</dbReference>
<dbReference type="SUPFAM" id="SSF54826">
    <property type="entry name" value="Enolase N-terminal domain-like"/>
    <property type="match status" value="1"/>
</dbReference>